<sequence length="333" mass="36594">MAGGYLAHSENVLKNHVLLSSSDLDEVRSGVAGVLNEHRLTPRARHLDARLYGAVTAGLQMCLLEYGGAVAVETAPSRDFVLVQSALRGEVSVRCREGQWSLRPGDTLIMPSNVSLELEWGTSTTQLLIKIPKALLYEVYEHLTGKPVDDPIDFAREIPLDAAPAQGLRTLIEYFCSHLAPAPGAPGGPMGLRIAQQALIGHLLNTQAQGLRDRPATEARRVLPRCVRRAQEFMESCMQETVSLQDIAGHAGVSVRTLSRAYQDQHGVSPMAALRAMRLDRIRDELKGGTADSVSEVAYRWGYPHLGRFAAAYRERFGESPNETLRRRVRGQP</sequence>
<dbReference type="Pfam" id="PF12833">
    <property type="entry name" value="HTH_18"/>
    <property type="match status" value="1"/>
</dbReference>
<dbReference type="InterPro" id="IPR035418">
    <property type="entry name" value="AraC-bd_2"/>
</dbReference>
<evidence type="ECO:0000256" key="1">
    <source>
        <dbReference type="ARBA" id="ARBA00023015"/>
    </source>
</evidence>
<gene>
    <name evidence="5" type="ORF">EV675_0749</name>
</gene>
<evidence type="ECO:0000256" key="3">
    <source>
        <dbReference type="ARBA" id="ARBA00023163"/>
    </source>
</evidence>
<dbReference type="InterPro" id="IPR018062">
    <property type="entry name" value="HTH_AraC-typ_CS"/>
</dbReference>
<keyword evidence="3" id="KW-0804">Transcription</keyword>
<dbReference type="GO" id="GO:0043565">
    <property type="term" value="F:sequence-specific DNA binding"/>
    <property type="evidence" value="ECO:0007669"/>
    <property type="project" value="InterPro"/>
</dbReference>
<dbReference type="SUPFAM" id="SSF46689">
    <property type="entry name" value="Homeodomain-like"/>
    <property type="match status" value="2"/>
</dbReference>
<keyword evidence="6" id="KW-1185">Reference proteome</keyword>
<dbReference type="PANTHER" id="PTHR46796">
    <property type="entry name" value="HTH-TYPE TRANSCRIPTIONAL ACTIVATOR RHAS-RELATED"/>
    <property type="match status" value="1"/>
</dbReference>
<dbReference type="EMBL" id="SGXC01000001">
    <property type="protein sequence ID" value="RZS84730.1"/>
    <property type="molecule type" value="Genomic_DNA"/>
</dbReference>
<dbReference type="InterPro" id="IPR009057">
    <property type="entry name" value="Homeodomain-like_sf"/>
</dbReference>
<dbReference type="PROSITE" id="PS00041">
    <property type="entry name" value="HTH_ARAC_FAMILY_1"/>
    <property type="match status" value="1"/>
</dbReference>
<dbReference type="OrthoDB" id="185346at2"/>
<feature type="domain" description="HTH araC/xylS-type" evidence="4">
    <location>
        <begin position="228"/>
        <end position="327"/>
    </location>
</feature>
<dbReference type="Gene3D" id="1.10.10.60">
    <property type="entry name" value="Homeodomain-like"/>
    <property type="match status" value="1"/>
</dbReference>
<keyword evidence="2" id="KW-0238">DNA-binding</keyword>
<organism evidence="5 6">
    <name type="scientific">Pigmentiphaga kullae</name>
    <dbReference type="NCBI Taxonomy" id="151784"/>
    <lineage>
        <taxon>Bacteria</taxon>
        <taxon>Pseudomonadati</taxon>
        <taxon>Pseudomonadota</taxon>
        <taxon>Betaproteobacteria</taxon>
        <taxon>Burkholderiales</taxon>
        <taxon>Alcaligenaceae</taxon>
        <taxon>Pigmentiphaga</taxon>
    </lineage>
</organism>
<comment type="caution">
    <text evidence="5">The sequence shown here is derived from an EMBL/GenBank/DDBJ whole genome shotgun (WGS) entry which is preliminary data.</text>
</comment>
<reference evidence="5 6" key="1">
    <citation type="submission" date="2019-02" db="EMBL/GenBank/DDBJ databases">
        <title>Genomic Encyclopedia of Type Strains, Phase IV (KMG-IV): sequencing the most valuable type-strain genomes for metagenomic binning, comparative biology and taxonomic classification.</title>
        <authorList>
            <person name="Goeker M."/>
        </authorList>
    </citation>
    <scope>NUCLEOTIDE SEQUENCE [LARGE SCALE GENOMIC DNA]</scope>
    <source>
        <strain evidence="5 6">K24</strain>
    </source>
</reference>
<dbReference type="Proteomes" id="UP000292445">
    <property type="component" value="Unassembled WGS sequence"/>
</dbReference>
<evidence type="ECO:0000259" key="4">
    <source>
        <dbReference type="PROSITE" id="PS01124"/>
    </source>
</evidence>
<dbReference type="PANTHER" id="PTHR46796:SF6">
    <property type="entry name" value="ARAC SUBFAMILY"/>
    <property type="match status" value="1"/>
</dbReference>
<dbReference type="InterPro" id="IPR018060">
    <property type="entry name" value="HTH_AraC"/>
</dbReference>
<evidence type="ECO:0000313" key="6">
    <source>
        <dbReference type="Proteomes" id="UP000292445"/>
    </source>
</evidence>
<evidence type="ECO:0000256" key="2">
    <source>
        <dbReference type="ARBA" id="ARBA00023125"/>
    </source>
</evidence>
<protein>
    <submittedName>
        <fullName evidence="5">AraC family transcriptional regulator</fullName>
    </submittedName>
</protein>
<dbReference type="PROSITE" id="PS01124">
    <property type="entry name" value="HTH_ARAC_FAMILY_2"/>
    <property type="match status" value="1"/>
</dbReference>
<dbReference type="GO" id="GO:0003700">
    <property type="term" value="F:DNA-binding transcription factor activity"/>
    <property type="evidence" value="ECO:0007669"/>
    <property type="project" value="InterPro"/>
</dbReference>
<dbReference type="AlphaFoldDB" id="A0A4Q7NJQ3"/>
<dbReference type="Pfam" id="PF14525">
    <property type="entry name" value="AraC_binding_2"/>
    <property type="match status" value="1"/>
</dbReference>
<dbReference type="SMART" id="SM00342">
    <property type="entry name" value="HTH_ARAC"/>
    <property type="match status" value="1"/>
</dbReference>
<dbReference type="RefSeq" id="WP_130356063.1">
    <property type="nucleotide sequence ID" value="NZ_SGXC01000001.1"/>
</dbReference>
<keyword evidence="1" id="KW-0805">Transcription regulation</keyword>
<proteinExistence type="predicted"/>
<accession>A0A4Q7NJQ3</accession>
<evidence type="ECO:0000313" key="5">
    <source>
        <dbReference type="EMBL" id="RZS84730.1"/>
    </source>
</evidence>
<name>A0A4Q7NJQ3_9BURK</name>
<dbReference type="InterPro" id="IPR050204">
    <property type="entry name" value="AraC_XylS_family_regulators"/>
</dbReference>